<accession>A0A699HR50</accession>
<sequence>MTVEACSAHLLAFLSIERIEAVDSDGHLRSCPWLGVVDGGRRTRSYDRLTGPRRIRVGSWNVGSLMRGYLNGRIGAAADGYTGVHGGFGFGDRNEEGCTILEFATAHELVVANSFFKKSDAHLITFQSRGHNTQIDYLLVHRDVLFERRRHRREATGRPRILWKNLKWEAVETFRAAIMERLAALEEIMSASGADQMWNTLARVMKDAAKESLGVANETTRTHSTHKESWWFCEEVQIKVTLNQSRFKELLSCREGNQEDIDLVKERADVGRAVGSSSPHMHYECYYSRINQGEVKTALKKIGINKAVGPDQIPIEAWRSLKDEGVKWLGLGSVIHRSGRIDDVAHRIREGWTKWKAASRVLCDSRIPLKLKGKFYKVAIRPAMLYGSECWPITKAQATRVEVAELRMLRLRWFWHVKRRPRNAPVRRVKAMEVEGSRRRGRPKLRWKDRLKMDMKELLLFKDMTSDRNAWKDRIRISRPKVNVTRHGMNADAIRTVGKAYVADALTKHATHFKQNYVVISIRRTEKMINQLQLSLDILAPLIV</sequence>
<name>A0A699HR50_TANCI</name>
<dbReference type="AlphaFoldDB" id="A0A699HR50"/>
<protein>
    <recommendedName>
        <fullName evidence="2">Reverse transcriptase domain-containing protein</fullName>
    </recommendedName>
</protein>
<dbReference type="PANTHER" id="PTHR46238">
    <property type="entry name" value="REVERSE TRANSCRIPTASE DOMAIN-CONTAINING PROTEIN"/>
    <property type="match status" value="1"/>
</dbReference>
<comment type="caution">
    <text evidence="1">The sequence shown here is derived from an EMBL/GenBank/DDBJ whole genome shotgun (WGS) entry which is preliminary data.</text>
</comment>
<proteinExistence type="predicted"/>
<dbReference type="PANTHER" id="PTHR46238:SF11">
    <property type="entry name" value="AGAMOUS-LIKE MADS-BOX PROTEIN AGL16"/>
    <property type="match status" value="1"/>
</dbReference>
<dbReference type="EMBL" id="BKCJ010192564">
    <property type="protein sequence ID" value="GEY60166.1"/>
    <property type="molecule type" value="Genomic_DNA"/>
</dbReference>
<reference evidence="1" key="1">
    <citation type="journal article" date="2019" name="Sci. Rep.">
        <title>Draft genome of Tanacetum cinerariifolium, the natural source of mosquito coil.</title>
        <authorList>
            <person name="Yamashiro T."/>
            <person name="Shiraishi A."/>
            <person name="Satake H."/>
            <person name="Nakayama K."/>
        </authorList>
    </citation>
    <scope>NUCLEOTIDE SEQUENCE</scope>
</reference>
<organism evidence="1">
    <name type="scientific">Tanacetum cinerariifolium</name>
    <name type="common">Dalmatian daisy</name>
    <name type="synonym">Chrysanthemum cinerariifolium</name>
    <dbReference type="NCBI Taxonomy" id="118510"/>
    <lineage>
        <taxon>Eukaryota</taxon>
        <taxon>Viridiplantae</taxon>
        <taxon>Streptophyta</taxon>
        <taxon>Embryophyta</taxon>
        <taxon>Tracheophyta</taxon>
        <taxon>Spermatophyta</taxon>
        <taxon>Magnoliopsida</taxon>
        <taxon>eudicotyledons</taxon>
        <taxon>Gunneridae</taxon>
        <taxon>Pentapetalae</taxon>
        <taxon>asterids</taxon>
        <taxon>campanulids</taxon>
        <taxon>Asterales</taxon>
        <taxon>Asteraceae</taxon>
        <taxon>Asteroideae</taxon>
        <taxon>Anthemideae</taxon>
        <taxon>Anthemidinae</taxon>
        <taxon>Tanacetum</taxon>
    </lineage>
</organism>
<gene>
    <name evidence="1" type="ORF">Tci_432140</name>
</gene>
<feature type="non-terminal residue" evidence="1">
    <location>
        <position position="544"/>
    </location>
</feature>
<evidence type="ECO:0008006" key="2">
    <source>
        <dbReference type="Google" id="ProtNLM"/>
    </source>
</evidence>
<evidence type="ECO:0000313" key="1">
    <source>
        <dbReference type="EMBL" id="GEY60166.1"/>
    </source>
</evidence>